<sequence>MPCYTTNKTSTTYIRHTEVEETKMCFRAEPSKKYYYHEKVIPVRQHHGGHHHHGHHHSNRSSVPSVAYYGSSKSSYGGSSYRPSVCEPVVYQRTSQTRYLR</sequence>
<gene>
    <name evidence="2" type="ORF">KHLLAP_LOCUS1686</name>
</gene>
<proteinExistence type="predicted"/>
<feature type="region of interest" description="Disordered" evidence="1">
    <location>
        <begin position="41"/>
        <end position="81"/>
    </location>
</feature>
<dbReference type="Proteomes" id="UP001295740">
    <property type="component" value="Unassembled WGS sequence"/>
</dbReference>
<comment type="caution">
    <text evidence="2">The sequence shown here is derived from an EMBL/GenBank/DDBJ whole genome shotgun (WGS) entry which is preliminary data.</text>
</comment>
<organism evidence="2 3">
    <name type="scientific">Anthostomella pinea</name>
    <dbReference type="NCBI Taxonomy" id="933095"/>
    <lineage>
        <taxon>Eukaryota</taxon>
        <taxon>Fungi</taxon>
        <taxon>Dikarya</taxon>
        <taxon>Ascomycota</taxon>
        <taxon>Pezizomycotina</taxon>
        <taxon>Sordariomycetes</taxon>
        <taxon>Xylariomycetidae</taxon>
        <taxon>Xylariales</taxon>
        <taxon>Xylariaceae</taxon>
        <taxon>Anthostomella</taxon>
    </lineage>
</organism>
<dbReference type="EMBL" id="CAUWAG010000003">
    <property type="protein sequence ID" value="CAJ2501218.1"/>
    <property type="molecule type" value="Genomic_DNA"/>
</dbReference>
<accession>A0AAI8V5A4</accession>
<evidence type="ECO:0000256" key="1">
    <source>
        <dbReference type="SAM" id="MobiDB-lite"/>
    </source>
</evidence>
<feature type="compositionally biased region" description="Low complexity" evidence="1">
    <location>
        <begin position="68"/>
        <end position="81"/>
    </location>
</feature>
<feature type="compositionally biased region" description="Basic residues" evidence="1">
    <location>
        <begin position="44"/>
        <end position="59"/>
    </location>
</feature>
<keyword evidence="3" id="KW-1185">Reference proteome</keyword>
<reference evidence="2" key="1">
    <citation type="submission" date="2023-10" db="EMBL/GenBank/DDBJ databases">
        <authorList>
            <person name="Hackl T."/>
        </authorList>
    </citation>
    <scope>NUCLEOTIDE SEQUENCE</scope>
</reference>
<name>A0AAI8V5A4_9PEZI</name>
<dbReference type="AlphaFoldDB" id="A0AAI8V5A4"/>
<protein>
    <submittedName>
        <fullName evidence="2">Uu.00g040710.m01.CDS01</fullName>
    </submittedName>
</protein>
<evidence type="ECO:0000313" key="3">
    <source>
        <dbReference type="Proteomes" id="UP001295740"/>
    </source>
</evidence>
<evidence type="ECO:0000313" key="2">
    <source>
        <dbReference type="EMBL" id="CAJ2501218.1"/>
    </source>
</evidence>